<gene>
    <name evidence="2" type="ORF">BFJ69_g11346</name>
</gene>
<dbReference type="EMBL" id="MRCX01000123">
    <property type="protein sequence ID" value="RKK70966.1"/>
    <property type="molecule type" value="Genomic_DNA"/>
</dbReference>
<dbReference type="VEuPathDB" id="FungiDB:FOIG_13874"/>
<dbReference type="AlphaFoldDB" id="A0A420MSG8"/>
<dbReference type="VEuPathDB" id="FungiDB:FOZG_04351"/>
<dbReference type="PANTHER" id="PTHR24148:SF73">
    <property type="entry name" value="HET DOMAIN PROTEIN (AFU_ORTHOLOGUE AFUA_8G01020)"/>
    <property type="match status" value="1"/>
</dbReference>
<protein>
    <recommendedName>
        <fullName evidence="1">Heterokaryon incompatibility domain-containing protein</fullName>
    </recommendedName>
</protein>
<name>A0A420MSG8_FUSOX</name>
<accession>A0A420MSG8</accession>
<dbReference type="VEuPathDB" id="FungiDB:FOC1_g10011818"/>
<organism evidence="2 3">
    <name type="scientific">Fusarium oxysporum</name>
    <name type="common">Fusarium vascular wilt</name>
    <dbReference type="NCBI Taxonomy" id="5507"/>
    <lineage>
        <taxon>Eukaryota</taxon>
        <taxon>Fungi</taxon>
        <taxon>Dikarya</taxon>
        <taxon>Ascomycota</taxon>
        <taxon>Pezizomycotina</taxon>
        <taxon>Sordariomycetes</taxon>
        <taxon>Hypocreomycetidae</taxon>
        <taxon>Hypocreales</taxon>
        <taxon>Nectriaceae</taxon>
        <taxon>Fusarium</taxon>
        <taxon>Fusarium oxysporum species complex</taxon>
    </lineage>
</organism>
<dbReference type="PANTHER" id="PTHR24148">
    <property type="entry name" value="ANKYRIN REPEAT DOMAIN-CONTAINING PROTEIN 39 HOMOLOG-RELATED"/>
    <property type="match status" value="1"/>
</dbReference>
<feature type="domain" description="Heterokaryon incompatibility" evidence="1">
    <location>
        <begin position="46"/>
        <end position="232"/>
    </location>
</feature>
<comment type="caution">
    <text evidence="2">The sequence shown here is derived from an EMBL/GenBank/DDBJ whole genome shotgun (WGS) entry which is preliminary data.</text>
</comment>
<evidence type="ECO:0000259" key="1">
    <source>
        <dbReference type="Pfam" id="PF06985"/>
    </source>
</evidence>
<dbReference type="Pfam" id="PF06985">
    <property type="entry name" value="HET"/>
    <property type="match status" value="1"/>
</dbReference>
<dbReference type="VEuPathDB" id="FungiDB:HZS61_013395"/>
<evidence type="ECO:0000313" key="2">
    <source>
        <dbReference type="EMBL" id="RKK70966.1"/>
    </source>
</evidence>
<sequence length="579" mass="65190">MDQPAFKHQPLADPANQIRLLEVISLPDMPMELSLSVHEITKDSDYYAISYTWGDSCFTKEIIINGRPMMVTENCHYALTQVRDRYPSLHGTSIFIWIDSICINQNDNDEKSDQVAMMGNIYTRASKVLACIGPHQDNSHMIRNMLDSVVRLSPELYSLREEFPLKNNTGQPRFSTVFNNNDRLPQSKIEGFLEMYFRDSPTPRHAFAMQFIDAFTKFANRSYWSRVWIIQEVVATTRGHGQLEILCGCDVLSKSELNMCYFICGGLYKGLPADQRPRGGIYSYCCRLVLGSNASEPIPAGSILLLSRTFKCARPEDRVYGLLPLIKWPKGTTPVQPLYEPSPILDLAQLFVSIADWPDGDFWIILDALEVSHDHRLFRPMVEARMQRPPQPLGRGKYPPISFDFEATVMTICLNSHGQLSANLVRNDYISPKDVNETEAELTGAPEGTRQLFAGSNVGALLCSDAQAGDKIVKVPVLGGLLVLRNISEESEYDIIGQGLLFSDHNLPLYPSRPPAGGELKEIEAYDGSKYASCCKLEAEPIDYMVLERQDRGINGSRVEEKRLDRLATKIYGKVKLIK</sequence>
<reference evidence="2 3" key="1">
    <citation type="journal article" date="2018" name="Sci. Rep.">
        <title>Characterisation of pathogen-specific regions and novel effector candidates in Fusarium oxysporum f. sp. cepae.</title>
        <authorList>
            <person name="Armitage A.D."/>
            <person name="Taylor A."/>
            <person name="Sobczyk M.K."/>
            <person name="Baxter L."/>
            <person name="Greenfield B.P."/>
            <person name="Bates H.J."/>
            <person name="Wilson F."/>
            <person name="Jackson A.C."/>
            <person name="Ott S."/>
            <person name="Harrison R.J."/>
            <person name="Clarkson J.P."/>
        </authorList>
    </citation>
    <scope>NUCLEOTIDE SEQUENCE [LARGE SCALE GENOMIC DNA]</scope>
    <source>
        <strain evidence="2 3">Fo_A13</strain>
    </source>
</reference>
<dbReference type="VEuPathDB" id="FungiDB:FOMG_04450"/>
<dbReference type="Proteomes" id="UP000285084">
    <property type="component" value="Unassembled WGS sequence"/>
</dbReference>
<dbReference type="InterPro" id="IPR052895">
    <property type="entry name" value="HetReg/Transcr_Mod"/>
</dbReference>
<dbReference type="InterPro" id="IPR010730">
    <property type="entry name" value="HET"/>
</dbReference>
<dbReference type="VEuPathDB" id="FungiDB:FOXG_07420"/>
<dbReference type="VEuPathDB" id="FungiDB:FOC4_g10000918"/>
<proteinExistence type="predicted"/>
<evidence type="ECO:0000313" key="3">
    <source>
        <dbReference type="Proteomes" id="UP000285084"/>
    </source>
</evidence>